<gene>
    <name evidence="6" type="ORF">ABUL08_10045</name>
    <name evidence="5" type="ORF">VK199_09995</name>
</gene>
<dbReference type="InterPro" id="IPR000843">
    <property type="entry name" value="HTH_LacI"/>
</dbReference>
<dbReference type="Pfam" id="PF00356">
    <property type="entry name" value="LacI"/>
    <property type="match status" value="1"/>
</dbReference>
<dbReference type="Gene3D" id="1.10.260.40">
    <property type="entry name" value="lambda repressor-like DNA-binding domains"/>
    <property type="match status" value="1"/>
</dbReference>
<reference evidence="5" key="1">
    <citation type="submission" date="2024-01" db="EMBL/GenBank/DDBJ databases">
        <title>The genome sequence of Micromonospora mangrovi CCTCC AA 2012012.</title>
        <authorList>
            <person name="Gao J."/>
        </authorList>
    </citation>
    <scope>NUCLEOTIDE SEQUENCE</scope>
    <source>
        <strain evidence="5">CCTCC AA 2012012</strain>
    </source>
</reference>
<keyword evidence="3" id="KW-0804">Transcription</keyword>
<dbReference type="CDD" id="cd01392">
    <property type="entry name" value="HTH_LacI"/>
    <property type="match status" value="1"/>
</dbReference>
<protein>
    <submittedName>
        <fullName evidence="5">LacI family DNA-binding transcriptional regulator</fullName>
    </submittedName>
</protein>
<proteinExistence type="predicted"/>
<dbReference type="InterPro" id="IPR046335">
    <property type="entry name" value="LacI/GalR-like_sensor"/>
</dbReference>
<dbReference type="Gene3D" id="3.40.50.2300">
    <property type="match status" value="2"/>
</dbReference>
<name>A0AAU7MDX7_9ACTN</name>
<dbReference type="RefSeq" id="WP_350936764.1">
    <property type="nucleotide sequence ID" value="NZ_CP157762.1"/>
</dbReference>
<dbReference type="AlphaFoldDB" id="A0AAU7MDX7"/>
<dbReference type="PANTHER" id="PTHR30146">
    <property type="entry name" value="LACI-RELATED TRANSCRIPTIONAL REPRESSOR"/>
    <property type="match status" value="1"/>
</dbReference>
<dbReference type="PROSITE" id="PS00356">
    <property type="entry name" value="HTH_LACI_1"/>
    <property type="match status" value="1"/>
</dbReference>
<dbReference type="PROSITE" id="PS50932">
    <property type="entry name" value="HTH_LACI_2"/>
    <property type="match status" value="1"/>
</dbReference>
<dbReference type="EMBL" id="CP157762">
    <property type="protein sequence ID" value="XBP95704.1"/>
    <property type="molecule type" value="Genomic_DNA"/>
</dbReference>
<reference evidence="6" key="2">
    <citation type="submission" date="2024-06" db="EMBL/GenBank/DDBJ databases">
        <title>Micromonospora mangrovi CCTCC AA 2012012 genome sequences.</title>
        <authorList>
            <person name="Gao J."/>
        </authorList>
    </citation>
    <scope>NUCLEOTIDE SEQUENCE</scope>
    <source>
        <strain evidence="6">CCTCC AA 2012012</strain>
    </source>
</reference>
<evidence type="ECO:0000256" key="2">
    <source>
        <dbReference type="ARBA" id="ARBA00023125"/>
    </source>
</evidence>
<dbReference type="SUPFAM" id="SSF47413">
    <property type="entry name" value="lambda repressor-like DNA-binding domains"/>
    <property type="match status" value="1"/>
</dbReference>
<evidence type="ECO:0000313" key="5">
    <source>
        <dbReference type="EMBL" id="XBP95704.1"/>
    </source>
</evidence>
<dbReference type="InterPro" id="IPR028082">
    <property type="entry name" value="Peripla_BP_I"/>
</dbReference>
<keyword evidence="2 5" id="KW-0238">DNA-binding</keyword>
<dbReference type="PANTHER" id="PTHR30146:SF109">
    <property type="entry name" value="HTH-TYPE TRANSCRIPTIONAL REGULATOR GALS"/>
    <property type="match status" value="1"/>
</dbReference>
<dbReference type="CDD" id="cd06267">
    <property type="entry name" value="PBP1_LacI_sugar_binding-like"/>
    <property type="match status" value="1"/>
</dbReference>
<feature type="domain" description="HTH lacI-type" evidence="4">
    <location>
        <begin position="9"/>
        <end position="63"/>
    </location>
</feature>
<organism evidence="5">
    <name type="scientific">Micromonospora sp. CCTCC AA 2012012</name>
    <dbReference type="NCBI Taxonomy" id="3111921"/>
    <lineage>
        <taxon>Bacteria</taxon>
        <taxon>Bacillati</taxon>
        <taxon>Actinomycetota</taxon>
        <taxon>Actinomycetes</taxon>
        <taxon>Micromonosporales</taxon>
        <taxon>Micromonosporaceae</taxon>
        <taxon>Micromonospora</taxon>
    </lineage>
</organism>
<evidence type="ECO:0000256" key="3">
    <source>
        <dbReference type="ARBA" id="ARBA00023163"/>
    </source>
</evidence>
<dbReference type="Pfam" id="PF13377">
    <property type="entry name" value="Peripla_BP_3"/>
    <property type="match status" value="1"/>
</dbReference>
<dbReference type="EMBL" id="CP159342">
    <property type="protein sequence ID" value="XCH76408.1"/>
    <property type="molecule type" value="Genomic_DNA"/>
</dbReference>
<dbReference type="GO" id="GO:0003700">
    <property type="term" value="F:DNA-binding transcription factor activity"/>
    <property type="evidence" value="ECO:0007669"/>
    <property type="project" value="TreeGrafter"/>
</dbReference>
<accession>A0AAU7MDX7</accession>
<dbReference type="InterPro" id="IPR010982">
    <property type="entry name" value="Lambda_DNA-bd_dom_sf"/>
</dbReference>
<dbReference type="SMART" id="SM00354">
    <property type="entry name" value="HTH_LACI"/>
    <property type="match status" value="1"/>
</dbReference>
<dbReference type="SUPFAM" id="SSF53822">
    <property type="entry name" value="Periplasmic binding protein-like I"/>
    <property type="match status" value="1"/>
</dbReference>
<evidence type="ECO:0000259" key="4">
    <source>
        <dbReference type="PROSITE" id="PS50932"/>
    </source>
</evidence>
<dbReference type="GO" id="GO:0000976">
    <property type="term" value="F:transcription cis-regulatory region binding"/>
    <property type="evidence" value="ECO:0007669"/>
    <property type="project" value="TreeGrafter"/>
</dbReference>
<sequence>MDTPPPRRPTLAEVAERAGVSRSAASRVINNAQYVSGAKRKAVERAVRELGYVPNPTARALVTRQVGAVVLAVSHDDPAALADPFYVQVMVGVSAALSKSEFELMLVLADSQQGQQRLQRVLRSGRADGVMIVAVRGDDLLGRLSGATAVPVVYCGRPLGAEPRWYVDADNRGGARLATEHLIGTGRRHVAAIIGPLDTEVAVVRHSGFREAMAVAGLDPGMVEAGDFSEESGAAAMTRLLAAHPLIDGVFAASDNMAAGALRALRAHGRSVPGDVAVVGFDDLMISRHTDPTLTTVHQPIRQLGHEMARMLLAVIDGDDPSPLILPTRLVVRDSAPATAH</sequence>
<keyword evidence="1" id="KW-0805">Transcription regulation</keyword>
<evidence type="ECO:0000256" key="1">
    <source>
        <dbReference type="ARBA" id="ARBA00023015"/>
    </source>
</evidence>
<evidence type="ECO:0000313" key="6">
    <source>
        <dbReference type="EMBL" id="XCH76408.1"/>
    </source>
</evidence>